<dbReference type="Gene3D" id="1.10.1220.10">
    <property type="entry name" value="Met repressor-like"/>
    <property type="match status" value="1"/>
</dbReference>
<keyword evidence="4 7" id="KW-0805">Transcription regulation</keyword>
<dbReference type="InterPro" id="IPR022988">
    <property type="entry name" value="Ni_resp_reg_NikR"/>
</dbReference>
<organism evidence="11">
    <name type="scientific">Thermocrinis ruber</name>
    <dbReference type="NCBI Taxonomy" id="75906"/>
    <lineage>
        <taxon>Bacteria</taxon>
        <taxon>Pseudomonadati</taxon>
        <taxon>Aquificota</taxon>
        <taxon>Aquificia</taxon>
        <taxon>Aquificales</taxon>
        <taxon>Aquificaceae</taxon>
        <taxon>Thermocrinis</taxon>
    </lineage>
</organism>
<feature type="domain" description="Ribbon-helix-helix protein CopG" evidence="8">
    <location>
        <begin position="7"/>
        <end position="47"/>
    </location>
</feature>
<dbReference type="PANTHER" id="PTHR34719:SF2">
    <property type="entry name" value="NICKEL-RESPONSIVE REGULATOR"/>
    <property type="match status" value="1"/>
</dbReference>
<accession>W0DC27</accession>
<dbReference type="GO" id="GO:0003677">
    <property type="term" value="F:DNA binding"/>
    <property type="evidence" value="ECO:0007669"/>
    <property type="project" value="UniProtKB-KW"/>
</dbReference>
<dbReference type="InterPro" id="IPR045865">
    <property type="entry name" value="ACT-like_dom_sf"/>
</dbReference>
<keyword evidence="5 7" id="KW-0238">DNA-binding</keyword>
<comment type="function">
    <text evidence="7">Transcriptional regulator.</text>
</comment>
<reference evidence="10 11" key="1">
    <citation type="submission" date="2013-12" db="EMBL/GenBank/DDBJ databases">
        <authorList>
            <consortium name="DOE Joint Genome Institute"/>
            <person name="Eisen J."/>
            <person name="Huntemann M."/>
            <person name="Han J."/>
            <person name="Chen A."/>
            <person name="Kyrpides N."/>
            <person name="Mavromatis K."/>
            <person name="Markowitz V."/>
            <person name="Palaniappan K."/>
            <person name="Ivanova N."/>
            <person name="Schaumberg A."/>
            <person name="Pati A."/>
            <person name="Liolios K."/>
            <person name="Nordberg H.P."/>
            <person name="Cantor M.N."/>
            <person name="Hua S.X."/>
            <person name="Woyke T."/>
        </authorList>
    </citation>
    <scope>NUCLEOTIDE SEQUENCE [LARGE SCALE GENOMIC DNA]</scope>
    <source>
        <strain evidence="10 11">DSM 23557</strain>
    </source>
</reference>
<dbReference type="STRING" id="75906.THERU_04845"/>
<dbReference type="InterPro" id="IPR027271">
    <property type="entry name" value="Acetolactate_synth/TF_NikR_C"/>
</dbReference>
<evidence type="ECO:0000256" key="6">
    <source>
        <dbReference type="ARBA" id="ARBA00023163"/>
    </source>
</evidence>
<comment type="cofactor">
    <cofactor evidence="7">
        <name>Ni(2+)</name>
        <dbReference type="ChEBI" id="CHEBI:49786"/>
    </cofactor>
    <text evidence="7">Binds 1 nickel ion per subunit.</text>
</comment>
<dbReference type="SUPFAM" id="SSF47598">
    <property type="entry name" value="Ribbon-helix-helix"/>
    <property type="match status" value="1"/>
</dbReference>
<dbReference type="EMBL" id="CP007028">
    <property type="protein sequence ID" value="AHE96104.1"/>
    <property type="molecule type" value="Genomic_DNA"/>
</dbReference>
<dbReference type="RefSeq" id="WP_025306134.1">
    <property type="nucleotide sequence ID" value="NZ_CP007028.1"/>
</dbReference>
<dbReference type="OrthoDB" id="9806294at2"/>
<feature type="binding site" evidence="7">
    <location>
        <position position="98"/>
    </location>
    <ligand>
        <name>Ni(2+)</name>
        <dbReference type="ChEBI" id="CHEBI:49786"/>
    </ligand>
</feature>
<dbReference type="GO" id="GO:0003700">
    <property type="term" value="F:DNA-binding transcription factor activity"/>
    <property type="evidence" value="ECO:0007669"/>
    <property type="project" value="UniProtKB-UniRule"/>
</dbReference>
<evidence type="ECO:0000256" key="7">
    <source>
        <dbReference type="HAMAP-Rule" id="MF_00476"/>
    </source>
</evidence>
<keyword evidence="3 7" id="KW-0479">Metal-binding</keyword>
<evidence type="ECO:0000256" key="2">
    <source>
        <dbReference type="ARBA" id="ARBA00022596"/>
    </source>
</evidence>
<feature type="binding site" evidence="7">
    <location>
        <position position="90"/>
    </location>
    <ligand>
        <name>Ni(2+)</name>
        <dbReference type="ChEBI" id="CHEBI:49786"/>
    </ligand>
</feature>
<dbReference type="NCBIfam" id="NF002815">
    <property type="entry name" value="PRK02967.1"/>
    <property type="match status" value="1"/>
</dbReference>
<keyword evidence="6 7" id="KW-0804">Transcription</keyword>
<evidence type="ECO:0000256" key="1">
    <source>
        <dbReference type="ARBA" id="ARBA00008478"/>
    </source>
</evidence>
<protein>
    <recommendedName>
        <fullName evidence="7">Putative nickel-responsive regulator</fullName>
    </recommendedName>
</protein>
<dbReference type="Gene3D" id="3.30.70.1150">
    <property type="entry name" value="ACT-like. Chain A, domain 2"/>
    <property type="match status" value="1"/>
</dbReference>
<dbReference type="SUPFAM" id="SSF55021">
    <property type="entry name" value="ACT-like"/>
    <property type="match status" value="1"/>
</dbReference>
<gene>
    <name evidence="10" type="ORF">THERU_04845</name>
</gene>
<evidence type="ECO:0000256" key="3">
    <source>
        <dbReference type="ARBA" id="ARBA00022723"/>
    </source>
</evidence>
<evidence type="ECO:0000256" key="5">
    <source>
        <dbReference type="ARBA" id="ARBA00023125"/>
    </source>
</evidence>
<dbReference type="eggNOG" id="COG0864">
    <property type="taxonomic scope" value="Bacteria"/>
</dbReference>
<evidence type="ECO:0000313" key="10">
    <source>
        <dbReference type="EMBL" id="AHE96104.1"/>
    </source>
</evidence>
<dbReference type="InterPro" id="IPR013321">
    <property type="entry name" value="Arc_rbn_hlx_hlx"/>
</dbReference>
<dbReference type="PATRIC" id="fig|75906.3.peg.944"/>
<proteinExistence type="inferred from homology"/>
<dbReference type="NCBIfam" id="NF003381">
    <property type="entry name" value="PRK04460.1"/>
    <property type="match status" value="1"/>
</dbReference>
<evidence type="ECO:0000259" key="8">
    <source>
        <dbReference type="Pfam" id="PF01402"/>
    </source>
</evidence>
<dbReference type="Proteomes" id="UP000018914">
    <property type="component" value="Chromosome"/>
</dbReference>
<keyword evidence="2 7" id="KW-0533">Nickel</keyword>
<dbReference type="GO" id="GO:0016151">
    <property type="term" value="F:nickel cation binding"/>
    <property type="evidence" value="ECO:0007669"/>
    <property type="project" value="UniProtKB-UniRule"/>
</dbReference>
<dbReference type="InterPro" id="IPR002145">
    <property type="entry name" value="CopG"/>
</dbReference>
<dbReference type="InterPro" id="IPR050192">
    <property type="entry name" value="CopG/NikR_regulator"/>
</dbReference>
<dbReference type="InterPro" id="IPR010985">
    <property type="entry name" value="Ribbon_hlx_hlx"/>
</dbReference>
<dbReference type="GO" id="GO:0010045">
    <property type="term" value="P:response to nickel cation"/>
    <property type="evidence" value="ECO:0007669"/>
    <property type="project" value="InterPro"/>
</dbReference>
<evidence type="ECO:0000313" key="11">
    <source>
        <dbReference type="Proteomes" id="UP000018914"/>
    </source>
</evidence>
<dbReference type="HOGENOM" id="CLU_113319_1_0_0"/>
<name>W0DC27_9AQUI</name>
<dbReference type="NCBIfam" id="NF002169">
    <property type="entry name" value="PRK01002.1"/>
    <property type="match status" value="1"/>
</dbReference>
<comment type="similarity">
    <text evidence="1 7">Belongs to the transcriptional regulatory CopG/NikR family.</text>
</comment>
<dbReference type="NCBIfam" id="NF001884">
    <property type="entry name" value="PRK00630.1"/>
    <property type="match status" value="1"/>
</dbReference>
<dbReference type="Pfam" id="PF01402">
    <property type="entry name" value="RHH_1"/>
    <property type="match status" value="1"/>
</dbReference>
<keyword evidence="11" id="KW-1185">Reference proteome</keyword>
<sequence>MKQETARFCVSLPQDLLEELDKRIIKKGYSSRSELIRDLIRELLIEEKWDEGQEVMGVLAIIYDHHQRELTRRMLDIQHKFYVKILCSTHIHLDHHNCLEVIVLRGKPTEIESLSISIGGLKGVKFAKLIKTATVL</sequence>
<dbReference type="InterPro" id="IPR014864">
    <property type="entry name" value="TF_NikR_Ni-bd_C"/>
</dbReference>
<dbReference type="CDD" id="cd22231">
    <property type="entry name" value="RHH_NikR_HicB-like"/>
    <property type="match status" value="1"/>
</dbReference>
<dbReference type="KEGG" id="trd:THERU_04845"/>
<dbReference type="AlphaFoldDB" id="W0DC27"/>
<dbReference type="PANTHER" id="PTHR34719">
    <property type="entry name" value="NICKEL-RESPONSIVE REGULATOR"/>
    <property type="match status" value="1"/>
</dbReference>
<feature type="domain" description="Transcription factor NikR nickel binding C-terminal" evidence="9">
    <location>
        <begin position="56"/>
        <end position="130"/>
    </location>
</feature>
<dbReference type="HAMAP" id="MF_00476">
    <property type="entry name" value="NikR"/>
    <property type="match status" value="1"/>
</dbReference>
<evidence type="ECO:0000256" key="4">
    <source>
        <dbReference type="ARBA" id="ARBA00023015"/>
    </source>
</evidence>
<evidence type="ECO:0000259" key="9">
    <source>
        <dbReference type="Pfam" id="PF08753"/>
    </source>
</evidence>
<feature type="binding site" evidence="7">
    <location>
        <position position="92"/>
    </location>
    <ligand>
        <name>Ni(2+)</name>
        <dbReference type="ChEBI" id="CHEBI:49786"/>
    </ligand>
</feature>
<feature type="binding site" evidence="7">
    <location>
        <position position="79"/>
    </location>
    <ligand>
        <name>Ni(2+)</name>
        <dbReference type="ChEBI" id="CHEBI:49786"/>
    </ligand>
</feature>
<dbReference type="Pfam" id="PF08753">
    <property type="entry name" value="NikR_C"/>
    <property type="match status" value="1"/>
</dbReference>